<reference evidence="2" key="1">
    <citation type="submission" date="2024-10" db="EMBL/GenBank/DDBJ databases">
        <authorList>
            <person name="Ryan C."/>
        </authorList>
    </citation>
    <scope>NUCLEOTIDE SEQUENCE [LARGE SCALE GENOMIC DNA]</scope>
</reference>
<dbReference type="Proteomes" id="UP001497457">
    <property type="component" value="Chromosome 34rd"/>
</dbReference>
<gene>
    <name evidence="2" type="ORF">URODEC1_LOCUS86782</name>
</gene>
<name>A0ABC9DNB9_9POAL</name>
<accession>A0ABC9DNB9</accession>
<proteinExistence type="predicted"/>
<evidence type="ECO:0000313" key="3">
    <source>
        <dbReference type="Proteomes" id="UP001497457"/>
    </source>
</evidence>
<dbReference type="Pfam" id="PF13966">
    <property type="entry name" value="zf-RVT"/>
    <property type="match status" value="1"/>
</dbReference>
<evidence type="ECO:0000313" key="2">
    <source>
        <dbReference type="EMBL" id="CAL5041675.1"/>
    </source>
</evidence>
<sequence length="393" mass="45178">MNKSGRLIVVKSVASAVPIYTLMANNLPAWAIDEIDAICRNFLWTGGEQSARGKCSVAWPIVCRLKELGGLGIADLRLTGIALQSKWLWLQKTDQDRAWSSLDIKVSSDVHAFFAISVLAILGNGMRIKFWEDNWMDGTSIQHLAPNLVRLVPAHFRANRTVAQALMEQRWTRDITNTLNPRAIQELDLIWDIVQGAVLQDREDQFIWRWSTNGQYSAQSAYRALQSGSIPIHGVNLIWNSWAPLKVKMFLWLAVHRRHWTAERRIRHGLQSHTNCLLCDQELETIEHILVRCSYAQQIWWLILQHLGFVVLIPGNGSIQEWWHQLRNQLLSHKRKGFDSLFALITWQLWKERNARLFRDAVSTPLQLLGRIKREGDDWIAAGAQKLGSLFCE</sequence>
<dbReference type="EMBL" id="OZ075144">
    <property type="protein sequence ID" value="CAL5041675.1"/>
    <property type="molecule type" value="Genomic_DNA"/>
</dbReference>
<dbReference type="PANTHER" id="PTHR33116:SF86">
    <property type="entry name" value="REVERSE TRANSCRIPTASE DOMAIN-CONTAINING PROTEIN"/>
    <property type="match status" value="1"/>
</dbReference>
<organism evidence="2 3">
    <name type="scientific">Urochloa decumbens</name>
    <dbReference type="NCBI Taxonomy" id="240449"/>
    <lineage>
        <taxon>Eukaryota</taxon>
        <taxon>Viridiplantae</taxon>
        <taxon>Streptophyta</taxon>
        <taxon>Embryophyta</taxon>
        <taxon>Tracheophyta</taxon>
        <taxon>Spermatophyta</taxon>
        <taxon>Magnoliopsida</taxon>
        <taxon>Liliopsida</taxon>
        <taxon>Poales</taxon>
        <taxon>Poaceae</taxon>
        <taxon>PACMAD clade</taxon>
        <taxon>Panicoideae</taxon>
        <taxon>Panicodae</taxon>
        <taxon>Paniceae</taxon>
        <taxon>Melinidinae</taxon>
        <taxon>Urochloa</taxon>
    </lineage>
</organism>
<dbReference type="AlphaFoldDB" id="A0ABC9DNB9"/>
<evidence type="ECO:0000259" key="1">
    <source>
        <dbReference type="Pfam" id="PF13966"/>
    </source>
</evidence>
<dbReference type="PANTHER" id="PTHR33116">
    <property type="entry name" value="REVERSE TRANSCRIPTASE ZINC-BINDING DOMAIN-CONTAINING PROTEIN-RELATED-RELATED"/>
    <property type="match status" value="1"/>
</dbReference>
<protein>
    <recommendedName>
        <fullName evidence="1">Reverse transcriptase zinc-binding domain-containing protein</fullName>
    </recommendedName>
</protein>
<dbReference type="InterPro" id="IPR026960">
    <property type="entry name" value="RVT-Znf"/>
</dbReference>
<feature type="domain" description="Reverse transcriptase zinc-binding" evidence="1">
    <location>
        <begin position="216"/>
        <end position="300"/>
    </location>
</feature>
<keyword evidence="3" id="KW-1185">Reference proteome</keyword>